<evidence type="ECO:0000256" key="5">
    <source>
        <dbReference type="ARBA" id="ARBA00023235"/>
    </source>
</evidence>
<dbReference type="PROSITE" id="PS50059">
    <property type="entry name" value="FKBP_PPIASE"/>
    <property type="match status" value="2"/>
</dbReference>
<comment type="catalytic activity">
    <reaction evidence="1 6">
        <text>[protein]-peptidylproline (omega=180) = [protein]-peptidylproline (omega=0)</text>
        <dbReference type="Rhea" id="RHEA:16237"/>
        <dbReference type="Rhea" id="RHEA-COMP:10747"/>
        <dbReference type="Rhea" id="RHEA-COMP:10748"/>
        <dbReference type="ChEBI" id="CHEBI:83833"/>
        <dbReference type="ChEBI" id="CHEBI:83834"/>
        <dbReference type="EC" id="5.2.1.8"/>
    </reaction>
</comment>
<evidence type="ECO:0000256" key="1">
    <source>
        <dbReference type="ARBA" id="ARBA00000971"/>
    </source>
</evidence>
<dbReference type="STRING" id="1193181.BN10_560053"/>
<dbReference type="EMBL" id="CAIZ01000126">
    <property type="protein sequence ID" value="CCH70360.1"/>
    <property type="molecule type" value="Genomic_DNA"/>
</dbReference>
<dbReference type="PANTHER" id="PTHR43811:SF19">
    <property type="entry name" value="39 KDA FK506-BINDING NUCLEAR PROTEIN"/>
    <property type="match status" value="1"/>
</dbReference>
<dbReference type="GO" id="GO:0003755">
    <property type="term" value="F:peptidyl-prolyl cis-trans isomerase activity"/>
    <property type="evidence" value="ECO:0007669"/>
    <property type="project" value="UniProtKB-KW"/>
</dbReference>
<reference evidence="8 9" key="1">
    <citation type="journal article" date="2013" name="ISME J.">
        <title>A metabolic model for members of the genus Tetrasphaera involved in enhanced biological phosphorus removal.</title>
        <authorList>
            <person name="Kristiansen R."/>
            <person name="Nguyen H.T.T."/>
            <person name="Saunders A.M."/>
            <person name="Nielsen J.L."/>
            <person name="Wimmer R."/>
            <person name="Le V.Q."/>
            <person name="McIlroy S.J."/>
            <person name="Petrovski S."/>
            <person name="Seviour R.J."/>
            <person name="Calteau A."/>
            <person name="Nielsen K.L."/>
            <person name="Nielsen P.H."/>
        </authorList>
    </citation>
    <scope>NUCLEOTIDE SEQUENCE [LARGE SCALE GENOMIC DNA]</scope>
    <source>
        <strain evidence="8 9">Lp2</strain>
    </source>
</reference>
<evidence type="ECO:0000256" key="2">
    <source>
        <dbReference type="ARBA" id="ARBA00006577"/>
    </source>
</evidence>
<dbReference type="HOGENOM" id="CLU_053307_0_1_11"/>
<dbReference type="AlphaFoldDB" id="N0E3R2"/>
<comment type="caution">
    <text evidence="8">The sequence shown here is derived from an EMBL/GenBank/DDBJ whole genome shotgun (WGS) entry which is preliminary data.</text>
</comment>
<evidence type="ECO:0000313" key="8">
    <source>
        <dbReference type="EMBL" id="CCH70360.1"/>
    </source>
</evidence>
<gene>
    <name evidence="8" type="ORF">BN10_560053</name>
</gene>
<dbReference type="GO" id="GO:0000785">
    <property type="term" value="C:chromatin"/>
    <property type="evidence" value="ECO:0007669"/>
    <property type="project" value="TreeGrafter"/>
</dbReference>
<sequence>MVGAVHAPCEKVLSVRAPRRPVLAALVVAASLSITGCASSTASGSVLDAVKIEGSDPAAAPTVAISKKPLKATASVSKVLKEGDGAAVTKDDMASVNALIVNGTSGNTVDSTWDTKTPVGIDLSHEALFPALRTQLPGKKVGSRVLIVAPPKDVFGTEGNSAAGLKGTDTVVMVLDILGATKPLAEAKGEAVAPVEGQPTVEYKGPKEPSVVTMPAGAAAPTSLIVQPLIAGTGAELTQGQTVRVNYTGVLWKDGSVFDSSSTRDPGYFEFQLGGGNVISAWDNGLKGQKVGSRVMLIVPPADGYGATGSPPKIAGDDTLVFVVDILAAY</sequence>
<dbReference type="Gene3D" id="3.10.50.40">
    <property type="match status" value="2"/>
</dbReference>
<dbReference type="eggNOG" id="COG0545">
    <property type="taxonomic scope" value="Bacteria"/>
</dbReference>
<proteinExistence type="inferred from homology"/>
<dbReference type="InterPro" id="IPR046357">
    <property type="entry name" value="PPIase_dom_sf"/>
</dbReference>
<protein>
    <recommendedName>
        <fullName evidence="3 6">peptidylprolyl isomerase</fullName>
        <ecNumber evidence="3 6">5.2.1.8</ecNumber>
    </recommendedName>
</protein>
<evidence type="ECO:0000256" key="3">
    <source>
        <dbReference type="ARBA" id="ARBA00013194"/>
    </source>
</evidence>
<keyword evidence="4 6" id="KW-0697">Rotamase</keyword>
<dbReference type="PANTHER" id="PTHR43811">
    <property type="entry name" value="FKBP-TYPE PEPTIDYL-PROLYL CIS-TRANS ISOMERASE FKPA"/>
    <property type="match status" value="1"/>
</dbReference>
<feature type="domain" description="PPIase FKBP-type" evidence="7">
    <location>
        <begin position="240"/>
        <end position="330"/>
    </location>
</feature>
<feature type="domain" description="PPIase FKBP-type" evidence="7">
    <location>
        <begin position="85"/>
        <end position="181"/>
    </location>
</feature>
<keyword evidence="5 6" id="KW-0413">Isomerase</keyword>
<dbReference type="EC" id="5.2.1.8" evidence="3 6"/>
<keyword evidence="9" id="KW-1185">Reference proteome</keyword>
<evidence type="ECO:0000256" key="4">
    <source>
        <dbReference type="ARBA" id="ARBA00023110"/>
    </source>
</evidence>
<evidence type="ECO:0000256" key="6">
    <source>
        <dbReference type="PROSITE-ProRule" id="PRU00277"/>
    </source>
</evidence>
<evidence type="ECO:0000313" key="9">
    <source>
        <dbReference type="Proteomes" id="UP000013167"/>
    </source>
</evidence>
<accession>N0E3R2</accession>
<dbReference type="Pfam" id="PF00254">
    <property type="entry name" value="FKBP_C"/>
    <property type="match status" value="2"/>
</dbReference>
<dbReference type="SUPFAM" id="SSF54534">
    <property type="entry name" value="FKBP-like"/>
    <property type="match status" value="2"/>
</dbReference>
<dbReference type="InterPro" id="IPR001179">
    <property type="entry name" value="PPIase_FKBP_dom"/>
</dbReference>
<dbReference type="Proteomes" id="UP000013167">
    <property type="component" value="Unassembled WGS sequence"/>
</dbReference>
<comment type="similarity">
    <text evidence="2">Belongs to the FKBP-type PPIase family.</text>
</comment>
<name>N0E3R2_9MICO</name>
<organism evidence="8 9">
    <name type="scientific">Phycicoccus elongatus Lp2</name>
    <dbReference type="NCBI Taxonomy" id="1193181"/>
    <lineage>
        <taxon>Bacteria</taxon>
        <taxon>Bacillati</taxon>
        <taxon>Actinomycetota</taxon>
        <taxon>Actinomycetes</taxon>
        <taxon>Micrococcales</taxon>
        <taxon>Intrasporangiaceae</taxon>
        <taxon>Phycicoccus</taxon>
    </lineage>
</organism>
<evidence type="ECO:0000259" key="7">
    <source>
        <dbReference type="PROSITE" id="PS50059"/>
    </source>
</evidence>